<protein>
    <submittedName>
        <fullName evidence="2">Uncharacterized protein</fullName>
    </submittedName>
</protein>
<evidence type="ECO:0000313" key="3">
    <source>
        <dbReference type="Proteomes" id="UP000033647"/>
    </source>
</evidence>
<feature type="region of interest" description="Disordered" evidence="1">
    <location>
        <begin position="1"/>
        <end position="59"/>
    </location>
</feature>
<evidence type="ECO:0000256" key="1">
    <source>
        <dbReference type="SAM" id="MobiDB-lite"/>
    </source>
</evidence>
<name>A0A0F4GIZ8_9PEZI</name>
<dbReference type="GO" id="GO:0031505">
    <property type="term" value="P:fungal-type cell wall organization"/>
    <property type="evidence" value="ECO:0007669"/>
    <property type="project" value="InterPro"/>
</dbReference>
<accession>A0A0F4GIZ8</accession>
<evidence type="ECO:0000313" key="2">
    <source>
        <dbReference type="EMBL" id="KJX97361.1"/>
    </source>
</evidence>
<dbReference type="PANTHER" id="PTHR35523">
    <property type="entry name" value="CELL WALL PROTEIN SED1"/>
    <property type="match status" value="1"/>
</dbReference>
<dbReference type="STRING" id="1047168.A0A0F4GIZ8"/>
<dbReference type="GO" id="GO:0005199">
    <property type="term" value="F:structural constituent of cell wall"/>
    <property type="evidence" value="ECO:0007669"/>
    <property type="project" value="InterPro"/>
</dbReference>
<feature type="non-terminal residue" evidence="2">
    <location>
        <position position="1"/>
    </location>
</feature>
<dbReference type="GO" id="GO:0009277">
    <property type="term" value="C:fungal-type cell wall"/>
    <property type="evidence" value="ECO:0007669"/>
    <property type="project" value="TreeGrafter"/>
</dbReference>
<feature type="region of interest" description="Disordered" evidence="1">
    <location>
        <begin position="318"/>
        <end position="473"/>
    </location>
</feature>
<dbReference type="InterPro" id="IPR038843">
    <property type="entry name" value="Sed1/Spi1"/>
</dbReference>
<reference evidence="2 3" key="1">
    <citation type="submission" date="2015-03" db="EMBL/GenBank/DDBJ databases">
        <title>RNA-seq based gene annotation and comparative genomics of four Zymoseptoria species reveal species-specific pathogenicity related genes and transposable element activity.</title>
        <authorList>
            <person name="Grandaubert J."/>
            <person name="Bhattacharyya A."/>
            <person name="Stukenbrock E.H."/>
        </authorList>
    </citation>
    <scope>NUCLEOTIDE SEQUENCE [LARGE SCALE GENOMIC DNA]</scope>
    <source>
        <strain evidence="2 3">Zb18110</strain>
    </source>
</reference>
<feature type="compositionally biased region" description="Gly residues" evidence="1">
    <location>
        <begin position="322"/>
        <end position="344"/>
    </location>
</feature>
<sequence length="494" mass="47415">TDASSTDASSTDASSTDASSTDTTSTDSSATETTSTESSSETVTTTTDDATDPTDISTTLPVVITTSTSAGFNTSSTSTSASSATTTTAAPLTTLATFTLQLEGIIGLDGAIGAVRLGFFQFAIDFTASTMALLEDGSVVDGAGLAFSVPSSRGLRKRQESAAGSRIFLIDPADADYETCVCSLSDANELNCDCDGLTGFQVGTTDPYVGILGIGDVDADGFVDFIPVVVIDEDNTSTTTTGTAGGDATLTAPVYSTGGPGAPSYTTEVVDQFTTYCPHPTTLTYASQTYVVTEATTLTVTNCPCTITKTVENGAVQTHPAGGNGGNGGADAGNGGAAGSGGNAAGNTGADNHAQGGDQAPPAYSAPASGNDNGAQAPPAGSGSQADAQPGASGSSNGNGAVQQIGDGQIQNPANGGAASPAGGAGGAASPAGGAAGAASPAGGAAGAASPAGGNSGASDANPSSSTPEVYQGAASSVQASFGFAVAMIAIAAF</sequence>
<feature type="compositionally biased region" description="Low complexity" evidence="1">
    <location>
        <begin position="391"/>
        <end position="401"/>
    </location>
</feature>
<dbReference type="AlphaFoldDB" id="A0A0F4GIZ8"/>
<dbReference type="PANTHER" id="PTHR35523:SF1">
    <property type="entry name" value="CELL WALL PROTEIN SED1"/>
    <property type="match status" value="1"/>
</dbReference>
<keyword evidence="3" id="KW-1185">Reference proteome</keyword>
<dbReference type="EMBL" id="LAFY01000496">
    <property type="protein sequence ID" value="KJX97361.1"/>
    <property type="molecule type" value="Genomic_DNA"/>
</dbReference>
<feature type="compositionally biased region" description="Low complexity" evidence="1">
    <location>
        <begin position="412"/>
        <end position="466"/>
    </location>
</feature>
<dbReference type="Proteomes" id="UP000033647">
    <property type="component" value="Unassembled WGS sequence"/>
</dbReference>
<gene>
    <name evidence="2" type="ORF">TI39_contig504g00003</name>
</gene>
<comment type="caution">
    <text evidence="2">The sequence shown here is derived from an EMBL/GenBank/DDBJ whole genome shotgun (WGS) entry which is preliminary data.</text>
</comment>
<organism evidence="2 3">
    <name type="scientific">Zymoseptoria brevis</name>
    <dbReference type="NCBI Taxonomy" id="1047168"/>
    <lineage>
        <taxon>Eukaryota</taxon>
        <taxon>Fungi</taxon>
        <taxon>Dikarya</taxon>
        <taxon>Ascomycota</taxon>
        <taxon>Pezizomycotina</taxon>
        <taxon>Dothideomycetes</taxon>
        <taxon>Dothideomycetidae</taxon>
        <taxon>Mycosphaerellales</taxon>
        <taxon>Mycosphaerellaceae</taxon>
        <taxon>Zymoseptoria</taxon>
    </lineage>
</organism>
<dbReference type="OrthoDB" id="4094614at2759"/>
<proteinExistence type="predicted"/>